<evidence type="ECO:0000313" key="14">
    <source>
        <dbReference type="Proteomes" id="UP000271870"/>
    </source>
</evidence>
<keyword evidence="6 10" id="KW-0812">Transmembrane</keyword>
<dbReference type="PANTHER" id="PTHR30614">
    <property type="entry name" value="MEMBRANE COMPONENT OF AMINO ACID ABC TRANSPORTER"/>
    <property type="match status" value="1"/>
</dbReference>
<dbReference type="CDD" id="cd06261">
    <property type="entry name" value="TM_PBP2"/>
    <property type="match status" value="1"/>
</dbReference>
<organism evidence="12 15">
    <name type="scientific">Dickeya undicola</name>
    <dbReference type="NCBI Taxonomy" id="1577887"/>
    <lineage>
        <taxon>Bacteria</taxon>
        <taxon>Pseudomonadati</taxon>
        <taxon>Pseudomonadota</taxon>
        <taxon>Gammaproteobacteria</taxon>
        <taxon>Enterobacterales</taxon>
        <taxon>Pectobacteriaceae</taxon>
        <taxon>Dickeya</taxon>
    </lineage>
</organism>
<dbReference type="RefSeq" id="WP_033567870.1">
    <property type="nucleotide sequence ID" value="NZ_JSYG01000004.1"/>
</dbReference>
<keyword evidence="7" id="KW-0029">Amino-acid transport</keyword>
<dbReference type="AlphaFoldDB" id="A0A3N0GB25"/>
<dbReference type="Proteomes" id="UP000276061">
    <property type="component" value="Unassembled WGS sequence"/>
</dbReference>
<evidence type="ECO:0000256" key="3">
    <source>
        <dbReference type="ARBA" id="ARBA00022448"/>
    </source>
</evidence>
<evidence type="ECO:0000256" key="9">
    <source>
        <dbReference type="ARBA" id="ARBA00023136"/>
    </source>
</evidence>
<evidence type="ECO:0000256" key="8">
    <source>
        <dbReference type="ARBA" id="ARBA00022989"/>
    </source>
</evidence>
<feature type="transmembrane region" description="Helical" evidence="10">
    <location>
        <begin position="20"/>
        <end position="45"/>
    </location>
</feature>
<comment type="subcellular location">
    <subcellularLocation>
        <location evidence="1">Cell inner membrane</location>
        <topology evidence="1">Multi-pass membrane protein</topology>
    </subcellularLocation>
    <subcellularLocation>
        <location evidence="10">Cell membrane</location>
        <topology evidence="10">Multi-pass membrane protein</topology>
    </subcellularLocation>
</comment>
<dbReference type="SUPFAM" id="SSF161098">
    <property type="entry name" value="MetI-like"/>
    <property type="match status" value="1"/>
</dbReference>
<keyword evidence="5" id="KW-0997">Cell inner membrane</keyword>
<dbReference type="InterPro" id="IPR000515">
    <property type="entry name" value="MetI-like"/>
</dbReference>
<dbReference type="PROSITE" id="PS50928">
    <property type="entry name" value="ABC_TM1"/>
    <property type="match status" value="1"/>
</dbReference>
<dbReference type="InterPro" id="IPR010065">
    <property type="entry name" value="AA_ABC_transptr_permease_3TM"/>
</dbReference>
<dbReference type="Proteomes" id="UP000271870">
    <property type="component" value="Unassembled WGS sequence"/>
</dbReference>
<feature type="domain" description="ABC transmembrane type-1" evidence="11">
    <location>
        <begin position="21"/>
        <end position="218"/>
    </location>
</feature>
<evidence type="ECO:0000256" key="10">
    <source>
        <dbReference type="RuleBase" id="RU363032"/>
    </source>
</evidence>
<keyword evidence="4" id="KW-1003">Cell membrane</keyword>
<comment type="similarity">
    <text evidence="2">Belongs to the binding-protein-dependent transport system permease family. HisMQ subfamily.</text>
</comment>
<evidence type="ECO:0000313" key="13">
    <source>
        <dbReference type="EMBL" id="RNM26933.1"/>
    </source>
</evidence>
<dbReference type="NCBIfam" id="TIGR01726">
    <property type="entry name" value="HEQRo_perm_3TM"/>
    <property type="match status" value="1"/>
</dbReference>
<evidence type="ECO:0000256" key="4">
    <source>
        <dbReference type="ARBA" id="ARBA00022475"/>
    </source>
</evidence>
<evidence type="ECO:0000256" key="6">
    <source>
        <dbReference type="ARBA" id="ARBA00022692"/>
    </source>
</evidence>
<keyword evidence="14" id="KW-1185">Reference proteome</keyword>
<dbReference type="GO" id="GO:0043190">
    <property type="term" value="C:ATP-binding cassette (ABC) transporter complex"/>
    <property type="evidence" value="ECO:0007669"/>
    <property type="project" value="InterPro"/>
</dbReference>
<dbReference type="InterPro" id="IPR043429">
    <property type="entry name" value="ArtM/GltK/GlnP/TcyL/YhdX-like"/>
</dbReference>
<keyword evidence="8 10" id="KW-1133">Transmembrane helix</keyword>
<evidence type="ECO:0000259" key="11">
    <source>
        <dbReference type="PROSITE" id="PS50928"/>
    </source>
</evidence>
<evidence type="ECO:0000256" key="1">
    <source>
        <dbReference type="ARBA" id="ARBA00004429"/>
    </source>
</evidence>
<evidence type="ECO:0000256" key="2">
    <source>
        <dbReference type="ARBA" id="ARBA00010072"/>
    </source>
</evidence>
<gene>
    <name evidence="12" type="ORF">EF878_02550</name>
    <name evidence="13" type="ORF">EFS38_04140</name>
</gene>
<comment type="caution">
    <text evidence="12">The sequence shown here is derived from an EMBL/GenBank/DDBJ whole genome shotgun (WGS) entry which is preliminary data.</text>
</comment>
<dbReference type="Gene3D" id="1.10.3720.10">
    <property type="entry name" value="MetI-like"/>
    <property type="match status" value="1"/>
</dbReference>
<dbReference type="PANTHER" id="PTHR30614:SF47">
    <property type="entry name" value="ABC TRANSPORTER PERMEASE"/>
    <property type="match status" value="1"/>
</dbReference>
<reference evidence="14 15" key="1">
    <citation type="submission" date="2018-11" db="EMBL/GenBank/DDBJ databases">
        <title>Characterization of surface water Dickeya isolates.</title>
        <authorList>
            <person name="Van Gijsegem F."/>
            <person name="Pedron J."/>
        </authorList>
    </citation>
    <scope>NUCLEOTIDE SEQUENCE [LARGE SCALE GENOMIC DNA]</scope>
    <source>
        <strain evidence="12 15">FVG1-MFV-O17</strain>
        <strain evidence="13 14">FVG10-MFV-A16</strain>
    </source>
</reference>
<evidence type="ECO:0000313" key="12">
    <source>
        <dbReference type="EMBL" id="RNM09240.1"/>
    </source>
</evidence>
<evidence type="ECO:0000313" key="15">
    <source>
        <dbReference type="Proteomes" id="UP000276061"/>
    </source>
</evidence>
<keyword evidence="9 10" id="KW-0472">Membrane</keyword>
<dbReference type="GO" id="GO:0006865">
    <property type="term" value="P:amino acid transport"/>
    <property type="evidence" value="ECO:0007669"/>
    <property type="project" value="UniProtKB-KW"/>
</dbReference>
<feature type="transmembrane region" description="Helical" evidence="10">
    <location>
        <begin position="66"/>
        <end position="84"/>
    </location>
</feature>
<name>A0A3N0GB25_9GAMM</name>
<dbReference type="OrthoDB" id="6534575at2"/>
<accession>A0A3N0GB25</accession>
<dbReference type="InterPro" id="IPR035906">
    <property type="entry name" value="MetI-like_sf"/>
</dbReference>
<dbReference type="EMBL" id="RJLS01000002">
    <property type="protein sequence ID" value="RNM26933.1"/>
    <property type="molecule type" value="Genomic_DNA"/>
</dbReference>
<protein>
    <submittedName>
        <fullName evidence="12">Amino acid ABC transporter permease</fullName>
    </submittedName>
</protein>
<feature type="transmembrane region" description="Helical" evidence="10">
    <location>
        <begin position="199"/>
        <end position="221"/>
    </location>
</feature>
<evidence type="ECO:0000256" key="7">
    <source>
        <dbReference type="ARBA" id="ARBA00022970"/>
    </source>
</evidence>
<keyword evidence="3 10" id="KW-0813">Transport</keyword>
<dbReference type="Pfam" id="PF00528">
    <property type="entry name" value="BPD_transp_1"/>
    <property type="match status" value="1"/>
</dbReference>
<sequence length="230" mass="26001">MSLDFSVLLTGDYPSRIFNGFITMMGLSLSSWVLAMVLGAVLAIIRMSNQKLFHPVVAVYVEYHQNVPMLVQLFIWYFGIPALLPMDIQRWINEHHGEFLCAFISIGLTMSAYMSEDLRGGIRSIPYSQYETSRALGLSYLKTARLVVVPQALRIALPALVNHSVLLFKNSSLAMAIGLAELTYATREIESESFHTVEVYLLATFIYLAVSLLIMYMGSVLEQRYRIKSR</sequence>
<proteinExistence type="inferred from homology"/>
<dbReference type="EMBL" id="RJLR01000006">
    <property type="protein sequence ID" value="RNM09240.1"/>
    <property type="molecule type" value="Genomic_DNA"/>
</dbReference>
<evidence type="ECO:0000256" key="5">
    <source>
        <dbReference type="ARBA" id="ARBA00022519"/>
    </source>
</evidence>
<dbReference type="GO" id="GO:0022857">
    <property type="term" value="F:transmembrane transporter activity"/>
    <property type="evidence" value="ECO:0007669"/>
    <property type="project" value="InterPro"/>
</dbReference>